<sequence>MSIVKEDLVNWHMDETLFEQDPVNIEKKVKNVESVLNVNLPSEFKIFLLLTNDQAISPVEDKDFCLAKYNDESRVVYVDGFYSCESIIEITKLSQESIYEHRFILPEGLIVIGVNYDGATDAHIVYDVRPDSLTYQHLFNWRYSIDNVFVGEGLGFLSHSLKEFLNTPASEDEL</sequence>
<name>A0A2U1UPC1_9GAMM</name>
<keyword evidence="5" id="KW-1185">Reference proteome</keyword>
<protein>
    <submittedName>
        <fullName evidence="2">Cell wall assembly protein</fullName>
    </submittedName>
    <submittedName>
        <fullName evidence="3">SMI1/KNR4 family protein</fullName>
    </submittedName>
</protein>
<dbReference type="Gene3D" id="3.40.1580.10">
    <property type="entry name" value="SMI1/KNR4-like"/>
    <property type="match status" value="1"/>
</dbReference>
<dbReference type="EMBL" id="QDKK01000021">
    <property type="protein sequence ID" value="PWC23538.1"/>
    <property type="molecule type" value="Genomic_DNA"/>
</dbReference>
<organism evidence="2 4">
    <name type="scientific">Brenneria nigrifluens DSM 30175 = ATCC 13028</name>
    <dbReference type="NCBI Taxonomy" id="1121120"/>
    <lineage>
        <taxon>Bacteria</taxon>
        <taxon>Pseudomonadati</taxon>
        <taxon>Pseudomonadota</taxon>
        <taxon>Gammaproteobacteria</taxon>
        <taxon>Enterobacterales</taxon>
        <taxon>Pectobacteriaceae</taxon>
        <taxon>Brenneria</taxon>
    </lineage>
</organism>
<proteinExistence type="predicted"/>
<evidence type="ECO:0000313" key="3">
    <source>
        <dbReference type="EMBL" id="QCR06903.1"/>
    </source>
</evidence>
<reference evidence="2 4" key="1">
    <citation type="submission" date="2018-04" db="EMBL/GenBank/DDBJ databases">
        <title>Brenneria corticis sp.nov.</title>
        <authorList>
            <person name="Li Y."/>
        </authorList>
    </citation>
    <scope>NUCLEOTIDE SEQUENCE [LARGE SCALE GENOMIC DNA]</scope>
    <source>
        <strain evidence="2 4">LMG 2694</strain>
    </source>
</reference>
<dbReference type="SUPFAM" id="SSF160631">
    <property type="entry name" value="SMI1/KNR4-like"/>
    <property type="match status" value="1"/>
</dbReference>
<gene>
    <name evidence="2" type="ORF">DDT54_13705</name>
    <name evidence="3" type="ORF">EH206_10280</name>
</gene>
<evidence type="ECO:0000313" key="4">
    <source>
        <dbReference type="Proteomes" id="UP000295985"/>
    </source>
</evidence>
<evidence type="ECO:0000313" key="5">
    <source>
        <dbReference type="Proteomes" id="UP000303847"/>
    </source>
</evidence>
<dbReference type="AlphaFoldDB" id="A0A2U1UPC1"/>
<accession>A0A2U1UPC1</accession>
<evidence type="ECO:0000259" key="1">
    <source>
        <dbReference type="Pfam" id="PF09346"/>
    </source>
</evidence>
<dbReference type="Proteomes" id="UP000303847">
    <property type="component" value="Chromosome"/>
</dbReference>
<dbReference type="EMBL" id="CP034036">
    <property type="protein sequence ID" value="QCR06903.1"/>
    <property type="molecule type" value="Genomic_DNA"/>
</dbReference>
<dbReference type="OrthoDB" id="6429482at2"/>
<dbReference type="Pfam" id="PF09346">
    <property type="entry name" value="SMI1_KNR4"/>
    <property type="match status" value="1"/>
</dbReference>
<reference evidence="3 5" key="2">
    <citation type="submission" date="2018-11" db="EMBL/GenBank/DDBJ databases">
        <title>Genome sequences of Brenneria nigrifluens and Brenneria rubrifaciens.</title>
        <authorList>
            <person name="Poret-Peterson A.T."/>
            <person name="McClean A.E."/>
            <person name="Kluepfel D.A."/>
        </authorList>
    </citation>
    <scope>NUCLEOTIDE SEQUENCE [LARGE SCALE GENOMIC DNA]</scope>
    <source>
        <strain evidence="3 5">ATCC 13028</strain>
    </source>
</reference>
<dbReference type="Proteomes" id="UP000295985">
    <property type="component" value="Unassembled WGS sequence"/>
</dbReference>
<dbReference type="InterPro" id="IPR018958">
    <property type="entry name" value="Knr4/Smi1-like_dom"/>
</dbReference>
<evidence type="ECO:0000313" key="2">
    <source>
        <dbReference type="EMBL" id="PWC23538.1"/>
    </source>
</evidence>
<dbReference type="InterPro" id="IPR037883">
    <property type="entry name" value="Knr4/Smi1-like_sf"/>
</dbReference>
<feature type="domain" description="Knr4/Smi1-like" evidence="1">
    <location>
        <begin position="27"/>
        <end position="166"/>
    </location>
</feature>